<gene>
    <name evidence="2" type="ordered locus">Hden_1842</name>
</gene>
<sequence precursor="true">MLRIVLAFACIVYVSGAVAAQKKPTLAQQVQPSGICWEPDIEFPVPCDEDDD</sequence>
<evidence type="ECO:0000256" key="1">
    <source>
        <dbReference type="SAM" id="SignalP"/>
    </source>
</evidence>
<dbReference type="RefSeq" id="WP_013215804.1">
    <property type="nucleotide sequence ID" value="NC_014313.1"/>
</dbReference>
<dbReference type="Proteomes" id="UP000002033">
    <property type="component" value="Chromosome"/>
</dbReference>
<keyword evidence="3" id="KW-1185">Reference proteome</keyword>
<dbReference type="AlphaFoldDB" id="D8JZ43"/>
<name>D8JZ43_HYPDA</name>
<dbReference type="HOGENOM" id="CLU_208467_0_0_5"/>
<organism evidence="2 3">
    <name type="scientific">Hyphomicrobium denitrificans (strain ATCC 51888 / DSM 1869 / NCIMB 11706 / TK 0415)</name>
    <dbReference type="NCBI Taxonomy" id="582899"/>
    <lineage>
        <taxon>Bacteria</taxon>
        <taxon>Pseudomonadati</taxon>
        <taxon>Pseudomonadota</taxon>
        <taxon>Alphaproteobacteria</taxon>
        <taxon>Hyphomicrobiales</taxon>
        <taxon>Hyphomicrobiaceae</taxon>
        <taxon>Hyphomicrobium</taxon>
    </lineage>
</organism>
<accession>D8JZ43</accession>
<feature type="chain" id="PRO_5003116613" evidence="1">
    <location>
        <begin position="20"/>
        <end position="52"/>
    </location>
</feature>
<dbReference type="STRING" id="582899.Hden_1842"/>
<dbReference type="KEGG" id="hdn:Hden_1842"/>
<reference evidence="3" key="1">
    <citation type="journal article" date="2011" name="J. Bacteriol.">
        <title>Genome sequences of eight morphologically diverse alphaproteobacteria.</title>
        <authorList>
            <consortium name="US DOE Joint Genome Institute"/>
            <person name="Brown P.J."/>
            <person name="Kysela D.T."/>
            <person name="Buechlein A."/>
            <person name="Hemmerich C."/>
            <person name="Brun Y.V."/>
        </authorList>
    </citation>
    <scope>NUCLEOTIDE SEQUENCE [LARGE SCALE GENOMIC DNA]</scope>
    <source>
        <strain evidence="3">ATCC 51888 / DSM 1869 / NCIB 11706 / TK 0415</strain>
    </source>
</reference>
<keyword evidence="1" id="KW-0732">Signal</keyword>
<evidence type="ECO:0000313" key="2">
    <source>
        <dbReference type="EMBL" id="ADJ23645.1"/>
    </source>
</evidence>
<evidence type="ECO:0000313" key="3">
    <source>
        <dbReference type="Proteomes" id="UP000002033"/>
    </source>
</evidence>
<feature type="signal peptide" evidence="1">
    <location>
        <begin position="1"/>
        <end position="19"/>
    </location>
</feature>
<proteinExistence type="predicted"/>
<dbReference type="EMBL" id="CP002083">
    <property type="protein sequence ID" value="ADJ23645.1"/>
    <property type="molecule type" value="Genomic_DNA"/>
</dbReference>
<protein>
    <submittedName>
        <fullName evidence="2">Uncharacterized protein</fullName>
    </submittedName>
</protein>